<feature type="region of interest" description="Disordered" evidence="5">
    <location>
        <begin position="409"/>
        <end position="437"/>
    </location>
</feature>
<dbReference type="Pfam" id="PF00005">
    <property type="entry name" value="ABC_tran"/>
    <property type="match status" value="2"/>
</dbReference>
<dbReference type="InterPro" id="IPR013563">
    <property type="entry name" value="Oligopep_ABC_C"/>
</dbReference>
<dbReference type="SMART" id="SM00382">
    <property type="entry name" value="AAA"/>
    <property type="match status" value="2"/>
</dbReference>
<evidence type="ECO:0000256" key="3">
    <source>
        <dbReference type="ARBA" id="ARBA00022741"/>
    </source>
</evidence>
<keyword evidence="3" id="KW-0547">Nucleotide-binding</keyword>
<evidence type="ECO:0000313" key="7">
    <source>
        <dbReference type="EMBL" id="GGA10418.1"/>
    </source>
</evidence>
<feature type="region of interest" description="Disordered" evidence="5">
    <location>
        <begin position="258"/>
        <end position="313"/>
    </location>
</feature>
<dbReference type="InterPro" id="IPR003593">
    <property type="entry name" value="AAA+_ATPase"/>
</dbReference>
<feature type="compositionally biased region" description="Gly residues" evidence="5">
    <location>
        <begin position="409"/>
        <end position="427"/>
    </location>
</feature>
<gene>
    <name evidence="7" type="ORF">GCM10011333_11450</name>
</gene>
<feature type="domain" description="ABC transporter" evidence="6">
    <location>
        <begin position="347"/>
        <end position="607"/>
    </location>
</feature>
<comment type="similarity">
    <text evidence="1">Belongs to the ABC transporter superfamily.</text>
</comment>
<evidence type="ECO:0000259" key="6">
    <source>
        <dbReference type="PROSITE" id="PS50893"/>
    </source>
</evidence>
<dbReference type="PANTHER" id="PTHR43776:SF7">
    <property type="entry name" value="D,D-DIPEPTIDE TRANSPORT ATP-BINDING PROTEIN DDPF-RELATED"/>
    <property type="match status" value="1"/>
</dbReference>
<dbReference type="InterPro" id="IPR017871">
    <property type="entry name" value="ABC_transporter-like_CS"/>
</dbReference>
<dbReference type="GO" id="GO:0055085">
    <property type="term" value="P:transmembrane transport"/>
    <property type="evidence" value="ECO:0007669"/>
    <property type="project" value="UniProtKB-ARBA"/>
</dbReference>
<organism evidence="7 8">
    <name type="scientific">Sediminivirga luteola</name>
    <dbReference type="NCBI Taxonomy" id="1774748"/>
    <lineage>
        <taxon>Bacteria</taxon>
        <taxon>Bacillati</taxon>
        <taxon>Actinomycetota</taxon>
        <taxon>Actinomycetes</taxon>
        <taxon>Micrococcales</taxon>
        <taxon>Brevibacteriaceae</taxon>
        <taxon>Sediminivirga</taxon>
    </lineage>
</organism>
<dbReference type="Proteomes" id="UP000616114">
    <property type="component" value="Unassembled WGS sequence"/>
</dbReference>
<dbReference type="Gene3D" id="3.40.50.300">
    <property type="entry name" value="P-loop containing nucleotide triphosphate hydrolases"/>
    <property type="match status" value="2"/>
</dbReference>
<feature type="domain" description="ABC transporter" evidence="6">
    <location>
        <begin position="4"/>
        <end position="253"/>
    </location>
</feature>
<dbReference type="AlphaFoldDB" id="A0A8J2TWZ3"/>
<feature type="compositionally biased region" description="Low complexity" evidence="5">
    <location>
        <begin position="261"/>
        <end position="276"/>
    </location>
</feature>
<dbReference type="GO" id="GO:0015833">
    <property type="term" value="P:peptide transport"/>
    <property type="evidence" value="ECO:0007669"/>
    <property type="project" value="InterPro"/>
</dbReference>
<proteinExistence type="inferred from homology"/>
<keyword evidence="4 7" id="KW-0067">ATP-binding</keyword>
<evidence type="ECO:0000256" key="1">
    <source>
        <dbReference type="ARBA" id="ARBA00005417"/>
    </source>
</evidence>
<keyword evidence="2" id="KW-0813">Transport</keyword>
<dbReference type="CDD" id="cd03257">
    <property type="entry name" value="ABC_NikE_OppD_transporters"/>
    <property type="match status" value="2"/>
</dbReference>
<keyword evidence="8" id="KW-1185">Reference proteome</keyword>
<dbReference type="EMBL" id="BMFY01000004">
    <property type="protein sequence ID" value="GGA10418.1"/>
    <property type="molecule type" value="Genomic_DNA"/>
</dbReference>
<dbReference type="RefSeq" id="WP_188549974.1">
    <property type="nucleotide sequence ID" value="NZ_BMFY01000004.1"/>
</dbReference>
<sequence length="614" mass="64434">MSLLSLRDLRVSFGRGGRETAAVAGIGFDLEPGRCVALVGESGSGKSVTARSLLGLHGPGARVEAGRLDVAGQDARRYSDRQWRPVRGTEIGYILQDALVSLDPLRTIGQELGEAVTATTGLRGPAVRERALELLARARMPEPERRLDEYPAQLSGGLRQRALIASALAGDPGVLIADEPTTALDVSVQKEILELFGELKDTGLGLLLISHDLAVVARLADEILVLRGGEVVESGPAADVLGSPQHAYTRTLLDAVPRFDPAAGGRPVARPRAATGDRTGGDTEAPAHVNGAPGTARGNVGEALPGDDAAGIDRQAGSAGVLAAQVASGPGHGEAPRPDGATERPLLSVEGIEKRFGARPVLRGVGLQLYPGRTLGLVGESGSGKTTLSRIIAGYERPDAGSIRWHGADGSGRADGPGGARSTGGARGTSKVGGSAAPDWQRRGVQFVYQDPLSSFDPRFTIGRTLGEALSLVHGRRPRRERKAEITSWLERVGLDGGLAGRRALTLSGGQRQRVAIARALALQPRLLILDEPVSALDVSVQRQILELLDELQAETGVAYLFVSHDLGVVQRMSDDIAVLRDGELREYGPAGQVLARPADAYTRTLIDAVPRLP</sequence>
<evidence type="ECO:0000256" key="5">
    <source>
        <dbReference type="SAM" id="MobiDB-lite"/>
    </source>
</evidence>
<reference evidence="7" key="2">
    <citation type="submission" date="2020-09" db="EMBL/GenBank/DDBJ databases">
        <authorList>
            <person name="Sun Q."/>
            <person name="Zhou Y."/>
        </authorList>
    </citation>
    <scope>NUCLEOTIDE SEQUENCE</scope>
    <source>
        <strain evidence="7">CGMCC 1.12785</strain>
    </source>
</reference>
<accession>A0A8J2TWZ3</accession>
<comment type="caution">
    <text evidence="7">The sequence shown here is derived from an EMBL/GenBank/DDBJ whole genome shotgun (WGS) entry which is preliminary data.</text>
</comment>
<dbReference type="Pfam" id="PF08352">
    <property type="entry name" value="oligo_HPY"/>
    <property type="match status" value="2"/>
</dbReference>
<dbReference type="PROSITE" id="PS50893">
    <property type="entry name" value="ABC_TRANSPORTER_2"/>
    <property type="match status" value="2"/>
</dbReference>
<dbReference type="GO" id="GO:0016887">
    <property type="term" value="F:ATP hydrolysis activity"/>
    <property type="evidence" value="ECO:0007669"/>
    <property type="project" value="InterPro"/>
</dbReference>
<dbReference type="PROSITE" id="PS00211">
    <property type="entry name" value="ABC_TRANSPORTER_1"/>
    <property type="match status" value="1"/>
</dbReference>
<name>A0A8J2TWZ3_9MICO</name>
<evidence type="ECO:0000256" key="2">
    <source>
        <dbReference type="ARBA" id="ARBA00022448"/>
    </source>
</evidence>
<dbReference type="SUPFAM" id="SSF52540">
    <property type="entry name" value="P-loop containing nucleoside triphosphate hydrolases"/>
    <property type="match status" value="2"/>
</dbReference>
<reference evidence="7" key="1">
    <citation type="journal article" date="2014" name="Int. J. Syst. Evol. Microbiol.">
        <title>Complete genome sequence of Corynebacterium casei LMG S-19264T (=DSM 44701T), isolated from a smear-ripened cheese.</title>
        <authorList>
            <consortium name="US DOE Joint Genome Institute (JGI-PGF)"/>
            <person name="Walter F."/>
            <person name="Albersmeier A."/>
            <person name="Kalinowski J."/>
            <person name="Ruckert C."/>
        </authorList>
    </citation>
    <scope>NUCLEOTIDE SEQUENCE</scope>
    <source>
        <strain evidence="7">CGMCC 1.12785</strain>
    </source>
</reference>
<dbReference type="InterPro" id="IPR027417">
    <property type="entry name" value="P-loop_NTPase"/>
</dbReference>
<dbReference type="InterPro" id="IPR003439">
    <property type="entry name" value="ABC_transporter-like_ATP-bd"/>
</dbReference>
<dbReference type="PANTHER" id="PTHR43776">
    <property type="entry name" value="TRANSPORT ATP-BINDING PROTEIN"/>
    <property type="match status" value="1"/>
</dbReference>
<evidence type="ECO:0000256" key="4">
    <source>
        <dbReference type="ARBA" id="ARBA00022840"/>
    </source>
</evidence>
<evidence type="ECO:0000313" key="8">
    <source>
        <dbReference type="Proteomes" id="UP000616114"/>
    </source>
</evidence>
<dbReference type="InterPro" id="IPR050319">
    <property type="entry name" value="ABC_transp_ATP-bind"/>
</dbReference>
<protein>
    <submittedName>
        <fullName evidence="7">Peptide ABC transporter ATP-binding protein</fullName>
    </submittedName>
</protein>
<dbReference type="GO" id="GO:0005524">
    <property type="term" value="F:ATP binding"/>
    <property type="evidence" value="ECO:0007669"/>
    <property type="project" value="UniProtKB-KW"/>
</dbReference>